<dbReference type="RefSeq" id="WP_229813875.1">
    <property type="nucleotide sequence ID" value="NZ_BMZA01000003.1"/>
</dbReference>
<feature type="domain" description="GGDEF" evidence="2">
    <location>
        <begin position="236"/>
        <end position="370"/>
    </location>
</feature>
<dbReference type="PANTHER" id="PTHR46663">
    <property type="entry name" value="DIGUANYLATE CYCLASE DGCT-RELATED"/>
    <property type="match status" value="1"/>
</dbReference>
<organism evidence="3 4">
    <name type="scientific">Novosphingobium colocasiae</name>
    <dbReference type="NCBI Taxonomy" id="1256513"/>
    <lineage>
        <taxon>Bacteria</taxon>
        <taxon>Pseudomonadati</taxon>
        <taxon>Pseudomonadota</taxon>
        <taxon>Alphaproteobacteria</taxon>
        <taxon>Sphingomonadales</taxon>
        <taxon>Sphingomonadaceae</taxon>
        <taxon>Novosphingobium</taxon>
    </lineage>
</organism>
<reference evidence="3" key="2">
    <citation type="submission" date="2020-09" db="EMBL/GenBank/DDBJ databases">
        <authorList>
            <person name="Sun Q."/>
            <person name="Kim S."/>
        </authorList>
    </citation>
    <scope>NUCLEOTIDE SEQUENCE</scope>
    <source>
        <strain evidence="3">KCTC 32255</strain>
    </source>
</reference>
<keyword evidence="4" id="KW-1185">Reference proteome</keyword>
<dbReference type="InterPro" id="IPR000160">
    <property type="entry name" value="GGDEF_dom"/>
</dbReference>
<dbReference type="InterPro" id="IPR052163">
    <property type="entry name" value="DGC-Regulatory_Protein"/>
</dbReference>
<evidence type="ECO:0000259" key="2">
    <source>
        <dbReference type="PROSITE" id="PS50887"/>
    </source>
</evidence>
<dbReference type="AlphaFoldDB" id="A0A918UF94"/>
<keyword evidence="1" id="KW-0812">Transmembrane</keyword>
<feature type="transmembrane region" description="Helical" evidence="1">
    <location>
        <begin position="21"/>
        <end position="43"/>
    </location>
</feature>
<keyword evidence="1" id="KW-0472">Membrane</keyword>
<dbReference type="Pfam" id="PF00990">
    <property type="entry name" value="GGDEF"/>
    <property type="match status" value="1"/>
</dbReference>
<dbReference type="PANTHER" id="PTHR46663:SF2">
    <property type="entry name" value="GGDEF DOMAIN-CONTAINING PROTEIN"/>
    <property type="match status" value="1"/>
</dbReference>
<feature type="transmembrane region" description="Helical" evidence="1">
    <location>
        <begin position="93"/>
        <end position="112"/>
    </location>
</feature>
<dbReference type="CDD" id="cd01949">
    <property type="entry name" value="GGDEF"/>
    <property type="match status" value="1"/>
</dbReference>
<dbReference type="NCBIfam" id="TIGR00254">
    <property type="entry name" value="GGDEF"/>
    <property type="match status" value="1"/>
</dbReference>
<feature type="transmembrane region" description="Helical" evidence="1">
    <location>
        <begin position="49"/>
        <end position="72"/>
    </location>
</feature>
<keyword evidence="1" id="KW-1133">Transmembrane helix</keyword>
<dbReference type="InterPro" id="IPR029787">
    <property type="entry name" value="Nucleotide_cyclase"/>
</dbReference>
<feature type="transmembrane region" description="Helical" evidence="1">
    <location>
        <begin position="118"/>
        <end position="137"/>
    </location>
</feature>
<evidence type="ECO:0000313" key="4">
    <source>
        <dbReference type="Proteomes" id="UP000648075"/>
    </source>
</evidence>
<proteinExistence type="predicted"/>
<name>A0A918UF94_9SPHN</name>
<accession>A0A918UF94</accession>
<feature type="transmembrane region" description="Helical" evidence="1">
    <location>
        <begin position="144"/>
        <end position="162"/>
    </location>
</feature>
<dbReference type="EMBL" id="BMZA01000003">
    <property type="protein sequence ID" value="GGZ00696.1"/>
    <property type="molecule type" value="Genomic_DNA"/>
</dbReference>
<feature type="transmembrane region" description="Helical" evidence="1">
    <location>
        <begin position="168"/>
        <end position="187"/>
    </location>
</feature>
<dbReference type="Gene3D" id="3.30.70.270">
    <property type="match status" value="1"/>
</dbReference>
<gene>
    <name evidence="3" type="ORF">GCM10011614_14700</name>
</gene>
<protein>
    <recommendedName>
        <fullName evidence="2">GGDEF domain-containing protein</fullName>
    </recommendedName>
</protein>
<evidence type="ECO:0000313" key="3">
    <source>
        <dbReference type="EMBL" id="GGZ00696.1"/>
    </source>
</evidence>
<sequence length="370" mass="39486">MATGSQESLTDRVYVELVRSLYQNVAPAVVMGAAFLFDFWLFYRAAPSPALMATGVAALVASAARIVVTVAGRERALTAMLTRDEARTIEGTFALPYLGFALMLGLFGLFAFRAPLPQVHMVTICLLVAYCAGVATGCGLRPRIALPSMALAVAPAMAAAILRADAAYVGLAGITLAFLVAGMRSVLVRCAFDTAATGQRLASISLARRDVLTTLPNRLALNEYFTENARLVSRHGLIAVHYLDLDGFKPVNDRFGHPVGDQVLQAVAERLRGAVRHGDLVARMGGDEFVVIQFGLGHASEAELLARRISATIEKPFVIADAVIAISTSIGTVVSQGMERTLDDLLREADDRLYQAKRARGPESALPLSA</sequence>
<dbReference type="Proteomes" id="UP000648075">
    <property type="component" value="Unassembled WGS sequence"/>
</dbReference>
<reference evidence="3" key="1">
    <citation type="journal article" date="2014" name="Int. J. Syst. Evol. Microbiol.">
        <title>Complete genome sequence of Corynebacterium casei LMG S-19264T (=DSM 44701T), isolated from a smear-ripened cheese.</title>
        <authorList>
            <consortium name="US DOE Joint Genome Institute (JGI-PGF)"/>
            <person name="Walter F."/>
            <person name="Albersmeier A."/>
            <person name="Kalinowski J."/>
            <person name="Ruckert C."/>
        </authorList>
    </citation>
    <scope>NUCLEOTIDE SEQUENCE</scope>
    <source>
        <strain evidence="3">KCTC 32255</strain>
    </source>
</reference>
<comment type="caution">
    <text evidence="3">The sequence shown here is derived from an EMBL/GenBank/DDBJ whole genome shotgun (WGS) entry which is preliminary data.</text>
</comment>
<dbReference type="PROSITE" id="PS50887">
    <property type="entry name" value="GGDEF"/>
    <property type="match status" value="1"/>
</dbReference>
<dbReference type="InterPro" id="IPR043128">
    <property type="entry name" value="Rev_trsase/Diguanyl_cyclase"/>
</dbReference>
<dbReference type="SUPFAM" id="SSF55073">
    <property type="entry name" value="Nucleotide cyclase"/>
    <property type="match status" value="1"/>
</dbReference>
<dbReference type="SMART" id="SM00267">
    <property type="entry name" value="GGDEF"/>
    <property type="match status" value="1"/>
</dbReference>
<evidence type="ECO:0000256" key="1">
    <source>
        <dbReference type="SAM" id="Phobius"/>
    </source>
</evidence>